<dbReference type="InterPro" id="IPR013087">
    <property type="entry name" value="Znf_C2H2_type"/>
</dbReference>
<dbReference type="SMART" id="SM00355">
    <property type="entry name" value="ZnF_C2H2"/>
    <property type="match status" value="3"/>
</dbReference>
<dbReference type="GO" id="GO:0008270">
    <property type="term" value="F:zinc ion binding"/>
    <property type="evidence" value="ECO:0007669"/>
    <property type="project" value="UniProtKB-KW"/>
</dbReference>
<evidence type="ECO:0000256" key="1">
    <source>
        <dbReference type="PROSITE-ProRule" id="PRU00042"/>
    </source>
</evidence>
<keyword evidence="4" id="KW-1185">Reference proteome</keyword>
<protein>
    <recommendedName>
        <fullName evidence="2">C2H2-type domain-containing protein</fullName>
    </recommendedName>
</protein>
<dbReference type="PROSITE" id="PS50157">
    <property type="entry name" value="ZINC_FINGER_C2H2_2"/>
    <property type="match status" value="1"/>
</dbReference>
<keyword evidence="1" id="KW-0863">Zinc-finger</keyword>
<comment type="caution">
    <text evidence="3">The sequence shown here is derived from an EMBL/GenBank/DDBJ whole genome shotgun (WGS) entry which is preliminary data.</text>
</comment>
<organism evidence="3 4">
    <name type="scientific">Polypedilum vanderplanki</name>
    <name type="common">Sleeping chironomid midge</name>
    <dbReference type="NCBI Taxonomy" id="319348"/>
    <lineage>
        <taxon>Eukaryota</taxon>
        <taxon>Metazoa</taxon>
        <taxon>Ecdysozoa</taxon>
        <taxon>Arthropoda</taxon>
        <taxon>Hexapoda</taxon>
        <taxon>Insecta</taxon>
        <taxon>Pterygota</taxon>
        <taxon>Neoptera</taxon>
        <taxon>Endopterygota</taxon>
        <taxon>Diptera</taxon>
        <taxon>Nematocera</taxon>
        <taxon>Chironomoidea</taxon>
        <taxon>Chironomidae</taxon>
        <taxon>Chironominae</taxon>
        <taxon>Polypedilum</taxon>
        <taxon>Polypedilum</taxon>
    </lineage>
</organism>
<name>A0A9J6C988_POLVA</name>
<proteinExistence type="predicted"/>
<reference evidence="3" key="1">
    <citation type="submission" date="2021-03" db="EMBL/GenBank/DDBJ databases">
        <title>Chromosome level genome of the anhydrobiotic midge Polypedilum vanderplanki.</title>
        <authorList>
            <person name="Yoshida Y."/>
            <person name="Kikawada T."/>
            <person name="Gusev O."/>
        </authorList>
    </citation>
    <scope>NUCLEOTIDE SEQUENCE</scope>
    <source>
        <strain evidence="3">NIAS01</strain>
        <tissue evidence="3">Whole body or cell culture</tissue>
    </source>
</reference>
<feature type="domain" description="C2H2-type" evidence="2">
    <location>
        <begin position="58"/>
        <end position="82"/>
    </location>
</feature>
<evidence type="ECO:0000313" key="4">
    <source>
        <dbReference type="Proteomes" id="UP001107558"/>
    </source>
</evidence>
<dbReference type="Gene3D" id="3.30.160.60">
    <property type="entry name" value="Classic Zinc Finger"/>
    <property type="match status" value="1"/>
</dbReference>
<dbReference type="Proteomes" id="UP001107558">
    <property type="component" value="Chromosome 2"/>
</dbReference>
<evidence type="ECO:0000259" key="2">
    <source>
        <dbReference type="PROSITE" id="PS50157"/>
    </source>
</evidence>
<evidence type="ECO:0000313" key="3">
    <source>
        <dbReference type="EMBL" id="KAG5678206.1"/>
    </source>
</evidence>
<dbReference type="EMBL" id="JADBJN010000002">
    <property type="protein sequence ID" value="KAG5678206.1"/>
    <property type="molecule type" value="Genomic_DNA"/>
</dbReference>
<sequence length="143" mass="16860">MEYNAITYDTIHSNKYPPQPKLSPLPTFWNKVVQIMEMLGYTLEEKCLKDYADKNGLYKCKYEGCNKVFPTWRERNGHFRVHEVKCAYCPYVCKNREMGSHVKALHQDEFAKLKPFACDEKGCKTTCKIATLLKVHKRKHHKK</sequence>
<keyword evidence="1" id="KW-0862">Zinc</keyword>
<dbReference type="AlphaFoldDB" id="A0A9J6C988"/>
<dbReference type="PROSITE" id="PS00028">
    <property type="entry name" value="ZINC_FINGER_C2H2_1"/>
    <property type="match status" value="2"/>
</dbReference>
<keyword evidence="1" id="KW-0479">Metal-binding</keyword>
<gene>
    <name evidence="3" type="ORF">PVAND_007898</name>
</gene>
<accession>A0A9J6C988</accession>